<keyword evidence="5 7" id="KW-1133">Transmembrane helix</keyword>
<feature type="transmembrane region" description="Helical" evidence="7">
    <location>
        <begin position="280"/>
        <end position="298"/>
    </location>
</feature>
<protein>
    <submittedName>
        <fullName evidence="8">Putative efflux protein, MATE family</fullName>
    </submittedName>
</protein>
<keyword evidence="4 7" id="KW-0812">Transmembrane</keyword>
<feature type="transmembrane region" description="Helical" evidence="7">
    <location>
        <begin position="395"/>
        <end position="414"/>
    </location>
</feature>
<evidence type="ECO:0000256" key="1">
    <source>
        <dbReference type="ARBA" id="ARBA00004651"/>
    </source>
</evidence>
<dbReference type="STRING" id="1123243.SAMN02745190_00052"/>
<sequence length="443" mass="47921">MAKNLTEGSPARLILFFTLPLIAGNIFQQMYAFVDTLIVGRFLGVQALAAVGCTGSLMFLMIGFIMGTTTGLSICTGQRFGARDSRGVRRSAAACALLTLVIALVLTLLGWLSARPLLVLMQTPPEILEDAVSFISIIYGGAALMMFFAMQTNLIRALGDSQRPTYLLAFGLILNTVFEPVFIIVLGWGIPGAALATVVSQAVANVVCLIYIAKKVPALWIRKEDWKLTRKELLKHLRMGIPMGFQASVIALGAIILQVALNGLGPLAVAAYAAAQKIDMVAVMPMMSFGMAMAAYTAQNYGAQKFDRIKVGVKKCVMMSGAFSIAVGVFNILCGPFLMELFVGEGQQQVVDYGQMYLVVNGGCYFILSLLFIFRYTLQGLGQTVVPTIAGGMELFMRALAALVLVDWWGYFGACVANPLAWIGSCTPLAIAYWYVRKNSPNW</sequence>
<evidence type="ECO:0000256" key="2">
    <source>
        <dbReference type="ARBA" id="ARBA00022448"/>
    </source>
</evidence>
<feature type="transmembrane region" description="Helical" evidence="7">
    <location>
        <begin position="355"/>
        <end position="374"/>
    </location>
</feature>
<evidence type="ECO:0000256" key="3">
    <source>
        <dbReference type="ARBA" id="ARBA00022475"/>
    </source>
</evidence>
<dbReference type="EMBL" id="FQUG01000002">
    <property type="protein sequence ID" value="SHE29077.1"/>
    <property type="molecule type" value="Genomic_DNA"/>
</dbReference>
<dbReference type="InterPro" id="IPR052031">
    <property type="entry name" value="Membrane_Transporter-Flippase"/>
</dbReference>
<gene>
    <name evidence="8" type="ORF">SAMN02745190_00052</name>
</gene>
<evidence type="ECO:0000256" key="4">
    <source>
        <dbReference type="ARBA" id="ARBA00022692"/>
    </source>
</evidence>
<dbReference type="PANTHER" id="PTHR43549">
    <property type="entry name" value="MULTIDRUG RESISTANCE PROTEIN YPNP-RELATED"/>
    <property type="match status" value="1"/>
</dbReference>
<dbReference type="Proteomes" id="UP000184404">
    <property type="component" value="Unassembled WGS sequence"/>
</dbReference>
<dbReference type="GO" id="GO:0005886">
    <property type="term" value="C:plasma membrane"/>
    <property type="evidence" value="ECO:0007669"/>
    <property type="project" value="UniProtKB-SubCell"/>
</dbReference>
<evidence type="ECO:0000256" key="6">
    <source>
        <dbReference type="ARBA" id="ARBA00023136"/>
    </source>
</evidence>
<dbReference type="AlphaFoldDB" id="A0A1M4SAJ6"/>
<evidence type="ECO:0000256" key="5">
    <source>
        <dbReference type="ARBA" id="ARBA00022989"/>
    </source>
</evidence>
<evidence type="ECO:0000313" key="8">
    <source>
        <dbReference type="EMBL" id="SHE29077.1"/>
    </source>
</evidence>
<dbReference type="InterPro" id="IPR002528">
    <property type="entry name" value="MATE_fam"/>
</dbReference>
<dbReference type="InterPro" id="IPR048279">
    <property type="entry name" value="MdtK-like"/>
</dbReference>
<accession>A0A1M4SAJ6</accession>
<dbReference type="GO" id="GO:0042910">
    <property type="term" value="F:xenobiotic transmembrane transporter activity"/>
    <property type="evidence" value="ECO:0007669"/>
    <property type="project" value="InterPro"/>
</dbReference>
<organism evidence="8 9">
    <name type="scientific">Schwartzia succinivorans DSM 10502</name>
    <dbReference type="NCBI Taxonomy" id="1123243"/>
    <lineage>
        <taxon>Bacteria</taxon>
        <taxon>Bacillati</taxon>
        <taxon>Bacillota</taxon>
        <taxon>Negativicutes</taxon>
        <taxon>Selenomonadales</taxon>
        <taxon>Selenomonadaceae</taxon>
        <taxon>Schwartzia</taxon>
    </lineage>
</organism>
<comment type="subcellular location">
    <subcellularLocation>
        <location evidence="1">Cell membrane</location>
        <topology evidence="1">Multi-pass membrane protein</topology>
    </subcellularLocation>
</comment>
<evidence type="ECO:0000256" key="7">
    <source>
        <dbReference type="SAM" id="Phobius"/>
    </source>
</evidence>
<dbReference type="PANTHER" id="PTHR43549:SF3">
    <property type="entry name" value="MULTIDRUG RESISTANCE PROTEIN YPNP-RELATED"/>
    <property type="match status" value="1"/>
</dbReference>
<feature type="transmembrane region" description="Helical" evidence="7">
    <location>
        <begin position="420"/>
        <end position="436"/>
    </location>
</feature>
<dbReference type="RefSeq" id="WP_072934194.1">
    <property type="nucleotide sequence ID" value="NZ_FQUG01000002.1"/>
</dbReference>
<feature type="transmembrane region" description="Helical" evidence="7">
    <location>
        <begin position="46"/>
        <end position="72"/>
    </location>
</feature>
<keyword evidence="3" id="KW-1003">Cell membrane</keyword>
<dbReference type="PIRSF" id="PIRSF006603">
    <property type="entry name" value="DinF"/>
    <property type="match status" value="1"/>
</dbReference>
<feature type="transmembrane region" description="Helical" evidence="7">
    <location>
        <begin position="12"/>
        <end position="34"/>
    </location>
</feature>
<proteinExistence type="predicted"/>
<dbReference type="CDD" id="cd13138">
    <property type="entry name" value="MATE_yoeA_like"/>
    <property type="match status" value="1"/>
</dbReference>
<dbReference type="Pfam" id="PF01554">
    <property type="entry name" value="MatE"/>
    <property type="match status" value="2"/>
</dbReference>
<dbReference type="NCBIfam" id="TIGR00797">
    <property type="entry name" value="matE"/>
    <property type="match status" value="1"/>
</dbReference>
<keyword evidence="6 7" id="KW-0472">Membrane</keyword>
<reference evidence="8 9" key="1">
    <citation type="submission" date="2016-11" db="EMBL/GenBank/DDBJ databases">
        <authorList>
            <person name="Jaros S."/>
            <person name="Januszkiewicz K."/>
            <person name="Wedrychowicz H."/>
        </authorList>
    </citation>
    <scope>NUCLEOTIDE SEQUENCE [LARGE SCALE GENOMIC DNA]</scope>
    <source>
        <strain evidence="8 9">DSM 10502</strain>
    </source>
</reference>
<feature type="transmembrane region" description="Helical" evidence="7">
    <location>
        <begin position="319"/>
        <end position="343"/>
    </location>
</feature>
<feature type="transmembrane region" description="Helical" evidence="7">
    <location>
        <begin position="92"/>
        <end position="112"/>
    </location>
</feature>
<keyword evidence="9" id="KW-1185">Reference proteome</keyword>
<feature type="transmembrane region" description="Helical" evidence="7">
    <location>
        <begin position="166"/>
        <end position="188"/>
    </location>
</feature>
<dbReference type="OrthoDB" id="9776324at2"/>
<dbReference type="GO" id="GO:0015297">
    <property type="term" value="F:antiporter activity"/>
    <property type="evidence" value="ECO:0007669"/>
    <property type="project" value="InterPro"/>
</dbReference>
<feature type="transmembrane region" description="Helical" evidence="7">
    <location>
        <begin position="194"/>
        <end position="213"/>
    </location>
</feature>
<feature type="transmembrane region" description="Helical" evidence="7">
    <location>
        <begin position="132"/>
        <end position="154"/>
    </location>
</feature>
<evidence type="ECO:0000313" key="9">
    <source>
        <dbReference type="Proteomes" id="UP000184404"/>
    </source>
</evidence>
<keyword evidence="2" id="KW-0813">Transport</keyword>
<name>A0A1M4SAJ6_9FIRM</name>
<feature type="transmembrane region" description="Helical" evidence="7">
    <location>
        <begin position="240"/>
        <end position="260"/>
    </location>
</feature>